<keyword evidence="1" id="KW-1133">Transmembrane helix</keyword>
<keyword evidence="1" id="KW-0472">Membrane</keyword>
<evidence type="ECO:0000256" key="1">
    <source>
        <dbReference type="SAM" id="Phobius"/>
    </source>
</evidence>
<sequence>MSRPDGMPSATVHMQVIAEDERRAKERIAELMTECVKAIAVLNGSGVIAVLGFTQALIGKIPFRDFKPYALSAACLFLFGAVAAAFSFALRWQEEVQIYNRAPDVASWTWRALIAITMAFLAFIGGALAVFLGIADRL</sequence>
<evidence type="ECO:0000313" key="3">
    <source>
        <dbReference type="Proteomes" id="UP001164420"/>
    </source>
</evidence>
<organism evidence="2 3">
    <name type="scientific">Ralstonia mojiangensis</name>
    <dbReference type="NCBI Taxonomy" id="2953895"/>
    <lineage>
        <taxon>Bacteria</taxon>
        <taxon>Pseudomonadati</taxon>
        <taxon>Pseudomonadota</taxon>
        <taxon>Betaproteobacteria</taxon>
        <taxon>Burkholderiales</taxon>
        <taxon>Burkholderiaceae</taxon>
        <taxon>Ralstonia</taxon>
    </lineage>
</organism>
<proteinExistence type="predicted"/>
<gene>
    <name evidence="2" type="ORF">N5J06_04525</name>
</gene>
<evidence type="ECO:0000313" key="2">
    <source>
        <dbReference type="EMBL" id="MCT7310197.1"/>
    </source>
</evidence>
<comment type="caution">
    <text evidence="2">The sequence shown here is derived from an EMBL/GenBank/DDBJ whole genome shotgun (WGS) entry which is preliminary data.</text>
</comment>
<dbReference type="RefSeq" id="WP_260784710.1">
    <property type="nucleotide sequence ID" value="NZ_JAOCQI010000001.1"/>
</dbReference>
<dbReference type="Proteomes" id="UP001164420">
    <property type="component" value="Unassembled WGS sequence"/>
</dbReference>
<name>A0ABT2L439_9RALS</name>
<feature type="transmembrane region" description="Helical" evidence="1">
    <location>
        <begin position="38"/>
        <end position="58"/>
    </location>
</feature>
<protein>
    <recommendedName>
        <fullName evidence="4">Transmembrane protein</fullName>
    </recommendedName>
</protein>
<feature type="transmembrane region" description="Helical" evidence="1">
    <location>
        <begin position="70"/>
        <end position="90"/>
    </location>
</feature>
<keyword evidence="1" id="KW-0812">Transmembrane</keyword>
<evidence type="ECO:0008006" key="4">
    <source>
        <dbReference type="Google" id="ProtNLM"/>
    </source>
</evidence>
<feature type="transmembrane region" description="Helical" evidence="1">
    <location>
        <begin position="110"/>
        <end position="135"/>
    </location>
</feature>
<keyword evidence="3" id="KW-1185">Reference proteome</keyword>
<reference evidence="2 3" key="1">
    <citation type="journal article" date="2023" name="Front. Microbiol.">
        <title>Ralstonia chuxiongensis sp. nov., Ralstonia mojiangensis sp. nov., and Ralstonia soli sp. nov., isolated from tobacco fields, are three novel species in the family Burkholderiaceae.</title>
        <authorList>
            <person name="Lu C.H."/>
            <person name="Zhang Y.Y."/>
            <person name="Jiang N."/>
            <person name="Chen W."/>
            <person name="Shao X."/>
            <person name="Zhao Z.M."/>
            <person name="Lu W.L."/>
            <person name="Hu X."/>
            <person name="Xi Y.X."/>
            <person name="Zou S.Y."/>
            <person name="Wei Q.J."/>
            <person name="Lin Z.L."/>
            <person name="Gong L."/>
            <person name="Gai X.T."/>
            <person name="Zhang L.Q."/>
            <person name="Li J.Y."/>
            <person name="Jin Y."/>
            <person name="Xia Z.Y."/>
        </authorList>
    </citation>
    <scope>NUCLEOTIDE SEQUENCE [LARGE SCALE GENOMIC DNA]</scope>
    <source>
        <strain evidence="2 3">22TCJT01-1</strain>
    </source>
</reference>
<dbReference type="EMBL" id="JAOCQI010000001">
    <property type="protein sequence ID" value="MCT7310197.1"/>
    <property type="molecule type" value="Genomic_DNA"/>
</dbReference>
<accession>A0ABT2L439</accession>